<dbReference type="InterPro" id="IPR058904">
    <property type="entry name" value="PARP4_MVP-ID"/>
</dbReference>
<dbReference type="InterPro" id="IPR031273">
    <property type="entry name" value="PARP4"/>
</dbReference>
<dbReference type="PANTHER" id="PTHR46530:SF1">
    <property type="entry name" value="PROTEIN MONO-ADP-RIBOSYLTRANSFERASE PARP4"/>
    <property type="match status" value="1"/>
</dbReference>
<dbReference type="SMART" id="SM00292">
    <property type="entry name" value="BRCT"/>
    <property type="match status" value="1"/>
</dbReference>
<keyword evidence="2" id="KW-0520">NAD</keyword>
<keyword evidence="7" id="KW-1185">Reference proteome</keyword>
<proteinExistence type="inferred from homology"/>
<dbReference type="GO" id="GO:0005737">
    <property type="term" value="C:cytoplasm"/>
    <property type="evidence" value="ECO:0007669"/>
    <property type="project" value="TreeGrafter"/>
</dbReference>
<protein>
    <recommendedName>
        <fullName evidence="2">Poly [ADP-ribose] polymerase</fullName>
        <shortName evidence="2">PARP</shortName>
        <ecNumber evidence="2">2.4.2.-</ecNumber>
    </recommendedName>
</protein>
<dbReference type="Pfam" id="PF16589">
    <property type="entry name" value="BRCT_2"/>
    <property type="match status" value="1"/>
</dbReference>
<dbReference type="Gene3D" id="3.40.50.410">
    <property type="entry name" value="von Willebrand factor, type A domain"/>
    <property type="match status" value="2"/>
</dbReference>
<dbReference type="PANTHER" id="PTHR46530">
    <property type="entry name" value="PROTEIN MONO-ADP-RIBOSYLTRANSFERASE PARP4"/>
    <property type="match status" value="1"/>
</dbReference>
<name>A0A8C2ZUA1_CYCLU</name>
<dbReference type="PROSITE" id="PS51059">
    <property type="entry name" value="PARP_CATALYTIC"/>
    <property type="match status" value="1"/>
</dbReference>
<dbReference type="InterPro" id="IPR012317">
    <property type="entry name" value="Poly(ADP-ribose)pol_cat_dom"/>
</dbReference>
<dbReference type="SUPFAM" id="SSF47587">
    <property type="entry name" value="Domain of poly(ADP-ribose) polymerase"/>
    <property type="match status" value="1"/>
</dbReference>
<organism evidence="6 7">
    <name type="scientific">Cyclopterus lumpus</name>
    <name type="common">Lumpsucker</name>
    <dbReference type="NCBI Taxonomy" id="8103"/>
    <lineage>
        <taxon>Eukaryota</taxon>
        <taxon>Metazoa</taxon>
        <taxon>Chordata</taxon>
        <taxon>Craniata</taxon>
        <taxon>Vertebrata</taxon>
        <taxon>Euteleostomi</taxon>
        <taxon>Actinopterygii</taxon>
        <taxon>Neopterygii</taxon>
        <taxon>Teleostei</taxon>
        <taxon>Neoteleostei</taxon>
        <taxon>Acanthomorphata</taxon>
        <taxon>Eupercaria</taxon>
        <taxon>Perciformes</taxon>
        <taxon>Cottioidei</taxon>
        <taxon>Cottales</taxon>
        <taxon>Cyclopteridae</taxon>
        <taxon>Cyclopterus</taxon>
    </lineage>
</organism>
<sequence length="1282" mass="142758">MAVFEHCFVLLELKNLPFKEKKKLKSAVTENGGKVSYVVNKQCSLIVTGDVSDLSSNRLRGIQKHRTPVVGLDYVYSCVERGLLLPVDDYRLDAASASSPPLPPLPPSSATQVPLAIYTESDSDLPTYPQNFQVAKYSIFEKVTLRSQFDQTVNCLPGASFDWQLLLEEKLNTASLSREVGVFVELLWTEALGRLGNVLRVPIHKLSLSDVSRVEGLLLQAQRKLREADPSEVPCIPDEVYILLPHTTPLQNPSTAQLISQKLDLCQLIRDVLNVSESTLRSAAPSSLGKYRALRCGIETVPPDAPEFQAVTALLQDRVQVRQVLRVSRGAELQTFRSEVGNVKPLLHSSSPSNFVGVLSRGLLLPRVGVEHYGIERTDVGHLGSGIYFMCFDSQHHLSILKYSTPSKTDGSRLLLVCDVALGRCRDVRKRDAALTQAPEGHHSVHGVRRTPSARSEFEDDEYVVYSTDQVRLKYVVQFSIRGEQLKEFRPAIDTSAEAPPPSDQGEQIMDYVKFSSGFSEAGLMDSSGQQLPLQAVHVKCKLLDLLSQVIVFQTYTNRSPEPIEAKYVFPLDDSAAVCGFEAFIDGKHVVGQVKEKEAARKEYKQAVEKGHGAYLLDQDAPDVFTISVGNLPPGATVLIKVSFVSELIVKDGSVVFSLPGSVAPWQQSAAINQTTQVRRVNTEFSLDVSVEMPNKITGLQCVTHKVKIKRTDCKAVVSVLPGEVMGQDGFELSITLAEVHLPRMWVEEHPDKDSQASMLVFYPDFEVDSGPASDEVVLLVDSSESMRGEPLRAARRIARRVLGTLDQHLRLNVVFFGTSHYCLRGSTELWRPLRALSLLPPSRGVRNLLLLSDGHLQNAELALRLLRDDAGHSRLFTCGLSPTANRHMLRALAQAGGGAFEYFDTKTKHNWADKVARQLKRMASPGCSSVSVKWQQFNPAAPPPVQAPKLLHALFNDCHTLVYGFVPHCTQATLLGNLSGQEIKTMVSTSELQKTKGTFLHKLTARALIRDYEDGSLDSDEAEHEGKKAELKRFIVQLSTEFSILSQFTSFVAIEERDSGRVEVGFTDIPELISQEDVDFLPYIGWSSPRDAEGVEEPMDMDVDLDYWMVRSPWGGRRPHAHLTFTFMICIRLCEGYWELTTELGELVDFNVDLFANDFLKNKGIRSLGVRAHTDILRLVATLLVLQLMRVQSLKEGKLLLKTSLFCCSRPAQWEEVKRAVDWVCWADRQYPCVYSRLEFGLSWETSTRQLLGFQGFQGLPPSSALTSLKLQRADRRVLGF</sequence>
<evidence type="ECO:0000313" key="7">
    <source>
        <dbReference type="Proteomes" id="UP000694565"/>
    </source>
</evidence>
<dbReference type="Proteomes" id="UP000694565">
    <property type="component" value="Unplaced"/>
</dbReference>
<dbReference type="SMART" id="SM00609">
    <property type="entry name" value="VIT"/>
    <property type="match status" value="1"/>
</dbReference>
<evidence type="ECO:0000256" key="1">
    <source>
        <dbReference type="ARBA" id="ARBA00024347"/>
    </source>
</evidence>
<dbReference type="Pfam" id="PF13768">
    <property type="entry name" value="VWA_3"/>
    <property type="match status" value="2"/>
</dbReference>
<dbReference type="Gene3D" id="3.90.228.10">
    <property type="match status" value="1"/>
</dbReference>
<dbReference type="GeneTree" id="ENSGT00940000160555"/>
<dbReference type="CDD" id="cd17726">
    <property type="entry name" value="BRCT_PARP4_like"/>
    <property type="match status" value="1"/>
</dbReference>
<dbReference type="InterPro" id="IPR036420">
    <property type="entry name" value="BRCT_dom_sf"/>
</dbReference>
<accession>A0A8C2ZUA1</accession>
<evidence type="ECO:0000259" key="3">
    <source>
        <dbReference type="PROSITE" id="PS50172"/>
    </source>
</evidence>
<evidence type="ECO:0000313" key="6">
    <source>
        <dbReference type="Ensembl" id="ENSCLMP00005032564.1"/>
    </source>
</evidence>
<dbReference type="InterPro" id="IPR001357">
    <property type="entry name" value="BRCT_dom"/>
</dbReference>
<reference evidence="6" key="1">
    <citation type="submission" date="2025-08" db="UniProtKB">
        <authorList>
            <consortium name="Ensembl"/>
        </authorList>
    </citation>
    <scope>IDENTIFICATION</scope>
</reference>
<dbReference type="InterPro" id="IPR036465">
    <property type="entry name" value="vWFA_dom_sf"/>
</dbReference>
<feature type="domain" description="PARP catalytic" evidence="4">
    <location>
        <begin position="285"/>
        <end position="488"/>
    </location>
</feature>
<dbReference type="InterPro" id="IPR013694">
    <property type="entry name" value="VIT"/>
</dbReference>
<dbReference type="SUPFAM" id="SSF53300">
    <property type="entry name" value="vWA-like"/>
    <property type="match status" value="1"/>
</dbReference>
<dbReference type="SUPFAM" id="SSF56399">
    <property type="entry name" value="ADP-ribosylation"/>
    <property type="match status" value="1"/>
</dbReference>
<dbReference type="Pfam" id="PF08487">
    <property type="entry name" value="VIT"/>
    <property type="match status" value="1"/>
</dbReference>
<dbReference type="Pfam" id="PF00644">
    <property type="entry name" value="PARP"/>
    <property type="match status" value="1"/>
</dbReference>
<comment type="similarity">
    <text evidence="1">Belongs to the ARTD/PARP family.</text>
</comment>
<dbReference type="InterPro" id="IPR036616">
    <property type="entry name" value="Poly(ADP-ribose)pol_reg_dom_sf"/>
</dbReference>
<dbReference type="Gene3D" id="3.40.50.10190">
    <property type="entry name" value="BRCT domain"/>
    <property type="match status" value="1"/>
</dbReference>
<feature type="domain" description="BRCT" evidence="3">
    <location>
        <begin position="1"/>
        <end position="92"/>
    </location>
</feature>
<evidence type="ECO:0000259" key="5">
    <source>
        <dbReference type="PROSITE" id="PS51468"/>
    </source>
</evidence>
<keyword evidence="2" id="KW-0328">Glycosyltransferase</keyword>
<dbReference type="PROSITE" id="PS51468">
    <property type="entry name" value="VIT"/>
    <property type="match status" value="1"/>
</dbReference>
<keyword evidence="2" id="KW-0808">Transferase</keyword>
<dbReference type="EC" id="2.4.2.-" evidence="2"/>
<dbReference type="SUPFAM" id="SSF52113">
    <property type="entry name" value="BRCT domain"/>
    <property type="match status" value="1"/>
</dbReference>
<dbReference type="GO" id="GO:0003950">
    <property type="term" value="F:NAD+ poly-ADP-ribosyltransferase activity"/>
    <property type="evidence" value="ECO:0007669"/>
    <property type="project" value="UniProtKB-UniRule"/>
</dbReference>
<evidence type="ECO:0000256" key="2">
    <source>
        <dbReference type="RuleBase" id="RU362114"/>
    </source>
</evidence>
<reference evidence="6" key="2">
    <citation type="submission" date="2025-09" db="UniProtKB">
        <authorList>
            <consortium name="Ensembl"/>
        </authorList>
    </citation>
    <scope>IDENTIFICATION</scope>
</reference>
<dbReference type="InterPro" id="IPR002035">
    <property type="entry name" value="VWF_A"/>
</dbReference>
<feature type="domain" description="VIT" evidence="5">
    <location>
        <begin position="518"/>
        <end position="646"/>
    </location>
</feature>
<dbReference type="PROSITE" id="PS50172">
    <property type="entry name" value="BRCT"/>
    <property type="match status" value="1"/>
</dbReference>
<dbReference type="Ensembl" id="ENSCLMT00005033938.1">
    <property type="protein sequence ID" value="ENSCLMP00005032564.1"/>
    <property type="gene ID" value="ENSCLMG00005015662.1"/>
</dbReference>
<dbReference type="Pfam" id="PF26156">
    <property type="entry name" value="PARP4_MVP-ID"/>
    <property type="match status" value="1"/>
</dbReference>
<evidence type="ECO:0000259" key="4">
    <source>
        <dbReference type="PROSITE" id="PS51059"/>
    </source>
</evidence>